<name>A0A9X4KP80_9BACL</name>
<organism evidence="1 2">
    <name type="scientific">Cohnella rhizosphaerae</name>
    <dbReference type="NCBI Taxonomy" id="1457232"/>
    <lineage>
        <taxon>Bacteria</taxon>
        <taxon>Bacillati</taxon>
        <taxon>Bacillota</taxon>
        <taxon>Bacilli</taxon>
        <taxon>Bacillales</taxon>
        <taxon>Paenibacillaceae</taxon>
        <taxon>Cohnella</taxon>
    </lineage>
</organism>
<accession>A0A9X4KP80</accession>
<dbReference type="Proteomes" id="UP001153404">
    <property type="component" value="Unassembled WGS sequence"/>
</dbReference>
<dbReference type="EMBL" id="JAPDIA010000001">
    <property type="protein sequence ID" value="MDG0808534.1"/>
    <property type="molecule type" value="Genomic_DNA"/>
</dbReference>
<proteinExistence type="predicted"/>
<dbReference type="RefSeq" id="WP_277529078.1">
    <property type="nucleotide sequence ID" value="NZ_JAPDIA010000001.1"/>
</dbReference>
<sequence>MSENRLKTIIGKEYTDNPIVNFLKYLMHDPKRPGYGGEEWRKKE</sequence>
<evidence type="ECO:0000313" key="1">
    <source>
        <dbReference type="EMBL" id="MDG0808534.1"/>
    </source>
</evidence>
<dbReference type="AlphaFoldDB" id="A0A9X4KP80"/>
<keyword evidence="2" id="KW-1185">Reference proteome</keyword>
<gene>
    <name evidence="1" type="ORF">OMP40_03265</name>
</gene>
<comment type="caution">
    <text evidence="1">The sequence shown here is derived from an EMBL/GenBank/DDBJ whole genome shotgun (WGS) entry which is preliminary data.</text>
</comment>
<evidence type="ECO:0000313" key="2">
    <source>
        <dbReference type="Proteomes" id="UP001153404"/>
    </source>
</evidence>
<reference evidence="1" key="1">
    <citation type="submission" date="2022-10" db="EMBL/GenBank/DDBJ databases">
        <title>Comparative genomic analysis of Cohnella hashimotonis sp. nov., isolated from the International Space Station.</title>
        <authorList>
            <person name="Simpson A."/>
            <person name="Venkateswaran K."/>
        </authorList>
    </citation>
    <scope>NUCLEOTIDE SEQUENCE</scope>
    <source>
        <strain evidence="1">DSM 28161</strain>
    </source>
</reference>
<protein>
    <submittedName>
        <fullName evidence="1">Uncharacterized protein</fullName>
    </submittedName>
</protein>